<dbReference type="EMBL" id="BMAO01012632">
    <property type="protein sequence ID" value="GFQ82847.1"/>
    <property type="molecule type" value="Genomic_DNA"/>
</dbReference>
<accession>A0A8X6HWR3</accession>
<name>A0A8X6HWR3_TRICU</name>
<dbReference type="InterPro" id="IPR043502">
    <property type="entry name" value="DNA/RNA_pol_sf"/>
</dbReference>
<organism evidence="1 2">
    <name type="scientific">Trichonephila clavata</name>
    <name type="common">Joro spider</name>
    <name type="synonym">Nephila clavata</name>
    <dbReference type="NCBI Taxonomy" id="2740835"/>
    <lineage>
        <taxon>Eukaryota</taxon>
        <taxon>Metazoa</taxon>
        <taxon>Ecdysozoa</taxon>
        <taxon>Arthropoda</taxon>
        <taxon>Chelicerata</taxon>
        <taxon>Arachnida</taxon>
        <taxon>Araneae</taxon>
        <taxon>Araneomorphae</taxon>
        <taxon>Entelegynae</taxon>
        <taxon>Araneoidea</taxon>
        <taxon>Nephilidae</taxon>
        <taxon>Trichonephila</taxon>
    </lineage>
</organism>
<sequence>MLPCQKQHQMQFHLKQNSSLNPQDIHSTIQQAQLDAIIEKFTDVFYSNDDNIGLCPYVKFKIELQHERPIRCRPYRLSEPDRQFLKTQIQKWFKQGICHHSNSPYAAPAFIVFQDGARPDPERIAAIERYLTLRSIQEVRGFLGFANQSWKYIRNYAVAAKPLTNVLKKKTSNTPIVLTDDQQRTFEHLKTAITTALTLFRISNKDYQSL</sequence>
<dbReference type="GO" id="GO:0071897">
    <property type="term" value="P:DNA biosynthetic process"/>
    <property type="evidence" value="ECO:0007669"/>
    <property type="project" value="UniProtKB-ARBA"/>
</dbReference>
<dbReference type="SUPFAM" id="SSF56672">
    <property type="entry name" value="DNA/RNA polymerases"/>
    <property type="match status" value="1"/>
</dbReference>
<dbReference type="PANTHER" id="PTHR33064:SF37">
    <property type="entry name" value="RIBONUCLEASE H"/>
    <property type="match status" value="1"/>
</dbReference>
<reference evidence="1" key="1">
    <citation type="submission" date="2020-07" db="EMBL/GenBank/DDBJ databases">
        <title>Multicomponent nature underlies the extraordinary mechanical properties of spider dragline silk.</title>
        <authorList>
            <person name="Kono N."/>
            <person name="Nakamura H."/>
            <person name="Mori M."/>
            <person name="Yoshida Y."/>
            <person name="Ohtoshi R."/>
            <person name="Malay A.D."/>
            <person name="Moran D.A.P."/>
            <person name="Tomita M."/>
            <person name="Numata K."/>
            <person name="Arakawa K."/>
        </authorList>
    </citation>
    <scope>NUCLEOTIDE SEQUENCE</scope>
</reference>
<evidence type="ECO:0000313" key="1">
    <source>
        <dbReference type="EMBL" id="GFQ82847.1"/>
    </source>
</evidence>
<protein>
    <submittedName>
        <fullName evidence="1">Uncharacterized protein</fullName>
    </submittedName>
</protein>
<dbReference type="InterPro" id="IPR051320">
    <property type="entry name" value="Viral_Replic_Matur_Polypro"/>
</dbReference>
<dbReference type="Gene3D" id="3.10.10.10">
    <property type="entry name" value="HIV Type 1 Reverse Transcriptase, subunit A, domain 1"/>
    <property type="match status" value="1"/>
</dbReference>
<proteinExistence type="predicted"/>
<dbReference type="PANTHER" id="PTHR33064">
    <property type="entry name" value="POL PROTEIN"/>
    <property type="match status" value="1"/>
</dbReference>
<dbReference type="InterPro" id="IPR043128">
    <property type="entry name" value="Rev_trsase/Diguanyl_cyclase"/>
</dbReference>
<dbReference type="Proteomes" id="UP000887116">
    <property type="component" value="Unassembled WGS sequence"/>
</dbReference>
<dbReference type="OrthoDB" id="115435at2759"/>
<gene>
    <name evidence="1" type="primary">NCL1_11966</name>
    <name evidence="1" type="ORF">TNCT_500901</name>
</gene>
<evidence type="ECO:0000313" key="2">
    <source>
        <dbReference type="Proteomes" id="UP000887116"/>
    </source>
</evidence>
<keyword evidence="2" id="KW-1185">Reference proteome</keyword>
<dbReference type="AlphaFoldDB" id="A0A8X6HWR3"/>
<dbReference type="Gene3D" id="3.30.70.270">
    <property type="match status" value="1"/>
</dbReference>
<comment type="caution">
    <text evidence="1">The sequence shown here is derived from an EMBL/GenBank/DDBJ whole genome shotgun (WGS) entry which is preliminary data.</text>
</comment>